<dbReference type="Proteomes" id="UP000245626">
    <property type="component" value="Unassembled WGS sequence"/>
</dbReference>
<reference evidence="1 2" key="1">
    <citation type="journal article" date="2018" name="Mol. Biol. Evol.">
        <title>Broad Genomic Sampling Reveals a Smut Pathogenic Ancestry of the Fungal Clade Ustilaginomycotina.</title>
        <authorList>
            <person name="Kijpornyongpan T."/>
            <person name="Mondo S.J."/>
            <person name="Barry K."/>
            <person name="Sandor L."/>
            <person name="Lee J."/>
            <person name="Lipzen A."/>
            <person name="Pangilinan J."/>
            <person name="LaButti K."/>
            <person name="Hainaut M."/>
            <person name="Henrissat B."/>
            <person name="Grigoriev I.V."/>
            <person name="Spatafora J.W."/>
            <person name="Aime M.C."/>
        </authorList>
    </citation>
    <scope>NUCLEOTIDE SEQUENCE [LARGE SCALE GENOMIC DNA]</scope>
    <source>
        <strain evidence="1 2">SA 807</strain>
    </source>
</reference>
<accession>A0ACD0P509</accession>
<sequence length="505" mass="53896">MQDQRPSSEKEKGSSMTDKASVSVHQLESGIPEETVPEEERDVFRTDVGTEGPDLRGLSWLGAAALIAKSQFGLGVLGLPKTFDVLGLVPGLISLVTLCAIATVTGVYVGKFRLRHPQVHSIGDAAALMFGRFGLEFAGGATWLFYTLCYGAALLTVSIAFNTLTDHAACTMVWIGMGAAVSLVLGLVTRTMKVLSWCGYVAVLSVFLGVWVTAIACLAQDRPAAAPLGMPVDKKISAFTTSSFSSACSAVATQLLSLAGTASFFTIHAEMRDQRKYARALYTGQAMVVFNYIAISCIMYGKVGQFIASPALGSAGAVFKKVGYGISLPALFFSCFFQAHIAGKYALVRILRGTRHLQSNTPWHWVVWSSMMAIIIAVGMVVASAIPFFGDLLGLIGALLGTIFTMILPGFMCLYEMSHVDKRENPVEKGSLPESSTRRHWLVQVITSRQANRRGMLTVWPSILVVVAGLFIGVTGTYGSIKSISDAFASGQVGSAFSCADNSGK</sequence>
<name>A0ACD0P509_9BASI</name>
<protein>
    <submittedName>
        <fullName evidence="1">Uncharacterized protein</fullName>
    </submittedName>
</protein>
<proteinExistence type="predicted"/>
<evidence type="ECO:0000313" key="2">
    <source>
        <dbReference type="Proteomes" id="UP000245626"/>
    </source>
</evidence>
<gene>
    <name evidence="1" type="ORF">IE53DRAFT_384405</name>
</gene>
<keyword evidence="2" id="KW-1185">Reference proteome</keyword>
<organism evidence="1 2">
    <name type="scientific">Violaceomyces palustris</name>
    <dbReference type="NCBI Taxonomy" id="1673888"/>
    <lineage>
        <taxon>Eukaryota</taxon>
        <taxon>Fungi</taxon>
        <taxon>Dikarya</taxon>
        <taxon>Basidiomycota</taxon>
        <taxon>Ustilaginomycotina</taxon>
        <taxon>Ustilaginomycetes</taxon>
        <taxon>Violaceomycetales</taxon>
        <taxon>Violaceomycetaceae</taxon>
        <taxon>Violaceomyces</taxon>
    </lineage>
</organism>
<evidence type="ECO:0000313" key="1">
    <source>
        <dbReference type="EMBL" id="PWN53136.1"/>
    </source>
</evidence>
<dbReference type="EMBL" id="KZ819740">
    <property type="protein sequence ID" value="PWN53136.1"/>
    <property type="molecule type" value="Genomic_DNA"/>
</dbReference>